<dbReference type="Proteomes" id="UP000762676">
    <property type="component" value="Unassembled WGS sequence"/>
</dbReference>
<keyword evidence="3" id="KW-1185">Reference proteome</keyword>
<organism evidence="2 3">
    <name type="scientific">Elysia marginata</name>
    <dbReference type="NCBI Taxonomy" id="1093978"/>
    <lineage>
        <taxon>Eukaryota</taxon>
        <taxon>Metazoa</taxon>
        <taxon>Spiralia</taxon>
        <taxon>Lophotrochozoa</taxon>
        <taxon>Mollusca</taxon>
        <taxon>Gastropoda</taxon>
        <taxon>Heterobranchia</taxon>
        <taxon>Euthyneura</taxon>
        <taxon>Panpulmonata</taxon>
        <taxon>Sacoglossa</taxon>
        <taxon>Placobranchoidea</taxon>
        <taxon>Plakobranchidae</taxon>
        <taxon>Elysia</taxon>
    </lineage>
</organism>
<name>A0AAV4J2K1_9GAST</name>
<dbReference type="EMBL" id="BMAT01002850">
    <property type="protein sequence ID" value="GFS15521.1"/>
    <property type="molecule type" value="Genomic_DNA"/>
</dbReference>
<gene>
    <name evidence="2" type="ORF">ElyMa_001451100</name>
</gene>
<feature type="signal peptide" evidence="1">
    <location>
        <begin position="1"/>
        <end position="24"/>
    </location>
</feature>
<sequence length="153" mass="15402">MGHRGHTTFAGCLVLFVLASAVSTLPVPEQYTFWRLPDGPLEPYHGHVVQRPSAAKFPQESLKSSLGQFLQGAKKKKFVPGAQAPSGLFQGGAQASGLFQGGAQASGLFQGGAQAPGLFQGGAQAPGLFQGGAQASGLFQGGAGPVGGNPVTG</sequence>
<feature type="chain" id="PRO_5043921166" evidence="1">
    <location>
        <begin position="25"/>
        <end position="153"/>
    </location>
</feature>
<evidence type="ECO:0000256" key="1">
    <source>
        <dbReference type="SAM" id="SignalP"/>
    </source>
</evidence>
<reference evidence="2 3" key="1">
    <citation type="journal article" date="2021" name="Elife">
        <title>Chloroplast acquisition without the gene transfer in kleptoplastic sea slugs, Plakobranchus ocellatus.</title>
        <authorList>
            <person name="Maeda T."/>
            <person name="Takahashi S."/>
            <person name="Yoshida T."/>
            <person name="Shimamura S."/>
            <person name="Takaki Y."/>
            <person name="Nagai Y."/>
            <person name="Toyoda A."/>
            <person name="Suzuki Y."/>
            <person name="Arimoto A."/>
            <person name="Ishii H."/>
            <person name="Satoh N."/>
            <person name="Nishiyama T."/>
            <person name="Hasebe M."/>
            <person name="Maruyama T."/>
            <person name="Minagawa J."/>
            <person name="Obokata J."/>
            <person name="Shigenobu S."/>
        </authorList>
    </citation>
    <scope>NUCLEOTIDE SEQUENCE [LARGE SCALE GENOMIC DNA]</scope>
</reference>
<comment type="caution">
    <text evidence="2">The sequence shown here is derived from an EMBL/GenBank/DDBJ whole genome shotgun (WGS) entry which is preliminary data.</text>
</comment>
<keyword evidence="1" id="KW-0732">Signal</keyword>
<accession>A0AAV4J2K1</accession>
<proteinExistence type="predicted"/>
<evidence type="ECO:0000313" key="3">
    <source>
        <dbReference type="Proteomes" id="UP000762676"/>
    </source>
</evidence>
<dbReference type="AlphaFoldDB" id="A0AAV4J2K1"/>
<protein>
    <submittedName>
        <fullName evidence="2">Pentapeptide repeat protein</fullName>
    </submittedName>
</protein>
<evidence type="ECO:0000313" key="2">
    <source>
        <dbReference type="EMBL" id="GFS15521.1"/>
    </source>
</evidence>